<dbReference type="SUPFAM" id="SSF51261">
    <property type="entry name" value="Duplicated hybrid motif"/>
    <property type="match status" value="1"/>
</dbReference>
<dbReference type="InterPro" id="IPR006311">
    <property type="entry name" value="TAT_signal"/>
</dbReference>
<sequence length="269" mass="28791">MQRRHQRRAMFAAVAVITAILPFAVAPASAAQAASRIAGYGKVVVSGSARLAMRTGPSLGYPSVGAIRNDGNVGIMCRVLGKPLNGTVRYTGLWDRLTNGAYVSDAFIRRGAFRIPVCTDTPTYVPPVYAGLSSAFRTATRPTHDGVDLSAARYTPIRAAAAGRVTRVRCNASTNNCDVDGSRNISGCGWYAEISHPDGFLTRYCHMYRRPSVSVGQSVAQGQVIGYVGSSGASSGPHLHFEVHAGNPATRANAMNPIWFMRRYGQYFG</sequence>
<keyword evidence="4" id="KW-1185">Reference proteome</keyword>
<dbReference type="CDD" id="cd12797">
    <property type="entry name" value="M23_peptidase"/>
    <property type="match status" value="1"/>
</dbReference>
<name>A0A8J3FMG9_9ACTN</name>
<evidence type="ECO:0000256" key="1">
    <source>
        <dbReference type="SAM" id="SignalP"/>
    </source>
</evidence>
<dbReference type="PROSITE" id="PS51318">
    <property type="entry name" value="TAT"/>
    <property type="match status" value="1"/>
</dbReference>
<dbReference type="PANTHER" id="PTHR21666">
    <property type="entry name" value="PEPTIDASE-RELATED"/>
    <property type="match status" value="1"/>
</dbReference>
<dbReference type="InterPro" id="IPR016047">
    <property type="entry name" value="M23ase_b-sheet_dom"/>
</dbReference>
<dbReference type="RefSeq" id="WP_189078499.1">
    <property type="nucleotide sequence ID" value="NZ_BMMX01000004.1"/>
</dbReference>
<dbReference type="Gene3D" id="2.70.70.10">
    <property type="entry name" value="Glucose Permease (Domain IIA)"/>
    <property type="match status" value="1"/>
</dbReference>
<feature type="domain" description="M23ase beta-sheet core" evidence="2">
    <location>
        <begin position="143"/>
        <end position="247"/>
    </location>
</feature>
<reference evidence="3" key="2">
    <citation type="submission" date="2020-09" db="EMBL/GenBank/DDBJ databases">
        <authorList>
            <person name="Sun Q."/>
            <person name="Zhou Y."/>
        </authorList>
    </citation>
    <scope>NUCLEOTIDE SEQUENCE</scope>
    <source>
        <strain evidence="3">CGMCC 4.7299</strain>
    </source>
</reference>
<dbReference type="InterPro" id="IPR011055">
    <property type="entry name" value="Dup_hybrid_motif"/>
</dbReference>
<dbReference type="InterPro" id="IPR050570">
    <property type="entry name" value="Cell_wall_metabolism_enzyme"/>
</dbReference>
<protein>
    <recommendedName>
        <fullName evidence="2">M23ase beta-sheet core domain-containing protein</fullName>
    </recommendedName>
</protein>
<dbReference type="Proteomes" id="UP000656042">
    <property type="component" value="Unassembled WGS sequence"/>
</dbReference>
<keyword evidence="1" id="KW-0732">Signal</keyword>
<gene>
    <name evidence="3" type="ORF">GCM10012284_16440</name>
</gene>
<evidence type="ECO:0000313" key="3">
    <source>
        <dbReference type="EMBL" id="GGK83040.1"/>
    </source>
</evidence>
<evidence type="ECO:0000313" key="4">
    <source>
        <dbReference type="Proteomes" id="UP000656042"/>
    </source>
</evidence>
<dbReference type="EMBL" id="BMMX01000004">
    <property type="protein sequence ID" value="GGK83040.1"/>
    <property type="molecule type" value="Genomic_DNA"/>
</dbReference>
<dbReference type="AlphaFoldDB" id="A0A8J3FMG9"/>
<proteinExistence type="predicted"/>
<accession>A0A8J3FMG9</accession>
<feature type="signal peptide" evidence="1">
    <location>
        <begin position="1"/>
        <end position="30"/>
    </location>
</feature>
<reference evidence="3" key="1">
    <citation type="journal article" date="2014" name="Int. J. Syst. Evol. Microbiol.">
        <title>Complete genome sequence of Corynebacterium casei LMG S-19264T (=DSM 44701T), isolated from a smear-ripened cheese.</title>
        <authorList>
            <consortium name="US DOE Joint Genome Institute (JGI-PGF)"/>
            <person name="Walter F."/>
            <person name="Albersmeier A."/>
            <person name="Kalinowski J."/>
            <person name="Ruckert C."/>
        </authorList>
    </citation>
    <scope>NUCLEOTIDE SEQUENCE</scope>
    <source>
        <strain evidence="3">CGMCC 4.7299</strain>
    </source>
</reference>
<dbReference type="GO" id="GO:0004222">
    <property type="term" value="F:metalloendopeptidase activity"/>
    <property type="evidence" value="ECO:0007669"/>
    <property type="project" value="TreeGrafter"/>
</dbReference>
<organism evidence="3 4">
    <name type="scientific">Mangrovihabitans endophyticus</name>
    <dbReference type="NCBI Taxonomy" id="1751298"/>
    <lineage>
        <taxon>Bacteria</taxon>
        <taxon>Bacillati</taxon>
        <taxon>Actinomycetota</taxon>
        <taxon>Actinomycetes</taxon>
        <taxon>Micromonosporales</taxon>
        <taxon>Micromonosporaceae</taxon>
        <taxon>Mangrovihabitans</taxon>
    </lineage>
</organism>
<feature type="chain" id="PRO_5035227633" description="M23ase beta-sheet core domain-containing protein" evidence="1">
    <location>
        <begin position="31"/>
        <end position="269"/>
    </location>
</feature>
<comment type="caution">
    <text evidence="3">The sequence shown here is derived from an EMBL/GenBank/DDBJ whole genome shotgun (WGS) entry which is preliminary data.</text>
</comment>
<dbReference type="PANTHER" id="PTHR21666:SF270">
    <property type="entry name" value="MUREIN HYDROLASE ACTIVATOR ENVC"/>
    <property type="match status" value="1"/>
</dbReference>
<evidence type="ECO:0000259" key="2">
    <source>
        <dbReference type="Pfam" id="PF01551"/>
    </source>
</evidence>
<dbReference type="Pfam" id="PF01551">
    <property type="entry name" value="Peptidase_M23"/>
    <property type="match status" value="1"/>
</dbReference>